<proteinExistence type="predicted"/>
<protein>
    <submittedName>
        <fullName evidence="1">Uncharacterized protein</fullName>
    </submittedName>
</protein>
<gene>
    <name evidence="1" type="ORF">GGR46_004068</name>
</gene>
<dbReference type="EMBL" id="JACIEH010000003">
    <property type="protein sequence ID" value="MBB4100496.1"/>
    <property type="molecule type" value="Genomic_DNA"/>
</dbReference>
<dbReference type="RefSeq" id="WP_183999781.1">
    <property type="nucleotide sequence ID" value="NZ_JACIEH010000003.1"/>
</dbReference>
<reference evidence="1 2" key="1">
    <citation type="submission" date="2020-08" db="EMBL/GenBank/DDBJ databases">
        <title>Genomic Encyclopedia of Type Strains, Phase IV (KMG-IV): sequencing the most valuable type-strain genomes for metagenomic binning, comparative biology and taxonomic classification.</title>
        <authorList>
            <person name="Goeker M."/>
        </authorList>
    </citation>
    <scope>NUCLEOTIDE SEQUENCE [LARGE SCALE GENOMIC DNA]</scope>
    <source>
        <strain evidence="1 2">DSM 101806</strain>
    </source>
</reference>
<name>A0A7W6JVV6_9SPHN</name>
<keyword evidence="2" id="KW-1185">Reference proteome</keyword>
<dbReference type="Proteomes" id="UP000557392">
    <property type="component" value="Unassembled WGS sequence"/>
</dbReference>
<comment type="caution">
    <text evidence="1">The sequence shown here is derived from an EMBL/GenBank/DDBJ whole genome shotgun (WGS) entry which is preliminary data.</text>
</comment>
<sequence length="402" mass="43707">MADVDLFLLIARHLAAGGNPADELLAFKALPEEKAQIVENRLRVLDRCVGDGASLSTAIDTAAVSLGSSQRQVYRLLARLREFGPVKGLTPGTYRTERPKVARDGLDPAAEEVLASRLRENPRASQASLEAAVVARCTELGLPAPTQYSVRQRVLQLRASGQAPSSATFGSRLALDQTAININITVGEGKSLPSIVTLLMDEGLGLIIGASLTSSPRMQDFGLLIARANAASTVIPELRKFEITIAGGLGHLTWVASPFLEHLVPLAEAKARSAKNKARLKIVSEGSKRHGSEIMRIIGDRLGPYILSPRQSFRSEPRPVEDPGVDYEEASKRLDLAVESWNRKRLQTLGISPAALSAVRDRRMWRVLKEFEGLLEPVHQAIEAEQFAARDQLDPNAEPPDF</sequence>
<dbReference type="AlphaFoldDB" id="A0A7W6JVV6"/>
<accession>A0A7W6JVV6</accession>
<evidence type="ECO:0000313" key="1">
    <source>
        <dbReference type="EMBL" id="MBB4100496.1"/>
    </source>
</evidence>
<organism evidence="1 2">
    <name type="scientific">Sphingomonas kyeonggiensis</name>
    <dbReference type="NCBI Taxonomy" id="1268553"/>
    <lineage>
        <taxon>Bacteria</taxon>
        <taxon>Pseudomonadati</taxon>
        <taxon>Pseudomonadota</taxon>
        <taxon>Alphaproteobacteria</taxon>
        <taxon>Sphingomonadales</taxon>
        <taxon>Sphingomonadaceae</taxon>
        <taxon>Sphingomonas</taxon>
    </lineage>
</organism>
<evidence type="ECO:0000313" key="2">
    <source>
        <dbReference type="Proteomes" id="UP000557392"/>
    </source>
</evidence>